<evidence type="ECO:0000313" key="15">
    <source>
        <dbReference type="Proteomes" id="UP000294744"/>
    </source>
</evidence>
<feature type="region of interest" description="N-terminal hotdog fold" evidence="10">
    <location>
        <begin position="2627"/>
        <end position="2751"/>
    </location>
</feature>
<comment type="caution">
    <text evidence="14">The sequence shown here is derived from an EMBL/GenBank/DDBJ whole genome shotgun (WGS) entry which is preliminary data.</text>
</comment>
<evidence type="ECO:0000256" key="8">
    <source>
        <dbReference type="ARBA" id="ARBA00023268"/>
    </source>
</evidence>
<keyword evidence="3" id="KW-0596">Phosphopantetheine</keyword>
<dbReference type="InterPro" id="IPR014031">
    <property type="entry name" value="Ketoacyl_synth_C"/>
</dbReference>
<keyword evidence="4" id="KW-0597">Phosphoprotein</keyword>
<dbReference type="Proteomes" id="UP000294744">
    <property type="component" value="Unassembled WGS sequence"/>
</dbReference>
<dbReference type="CDD" id="cd08956">
    <property type="entry name" value="KR_3_FAS_SDR_x"/>
    <property type="match status" value="2"/>
</dbReference>
<dbReference type="InterPro" id="IPR032821">
    <property type="entry name" value="PKS_assoc"/>
</dbReference>
<feature type="active site" description="Proton donor; for dehydratase activity" evidence="10">
    <location>
        <position position="1119"/>
    </location>
</feature>
<dbReference type="CDD" id="cd00833">
    <property type="entry name" value="PKS"/>
    <property type="match status" value="2"/>
</dbReference>
<feature type="domain" description="PKS/mFAS DH" evidence="13">
    <location>
        <begin position="2627"/>
        <end position="2894"/>
    </location>
</feature>
<dbReference type="InterPro" id="IPR018201">
    <property type="entry name" value="Ketoacyl_synth_AS"/>
</dbReference>
<dbReference type="InterPro" id="IPR036736">
    <property type="entry name" value="ACP-like_sf"/>
</dbReference>
<evidence type="ECO:0000256" key="4">
    <source>
        <dbReference type="ARBA" id="ARBA00022553"/>
    </source>
</evidence>
<dbReference type="Gene3D" id="3.40.50.720">
    <property type="entry name" value="NAD(P)-binding Rossmann-like Domain"/>
    <property type="match status" value="2"/>
</dbReference>
<keyword evidence="7" id="KW-0045">Antibiotic biosynthesis</keyword>
<dbReference type="SMART" id="SM00823">
    <property type="entry name" value="PKS_PP"/>
    <property type="match status" value="2"/>
</dbReference>
<reference evidence="14 15" key="1">
    <citation type="submission" date="2019-03" db="EMBL/GenBank/DDBJ databases">
        <title>Draft genome sequences of novel Actinobacteria.</title>
        <authorList>
            <person name="Sahin N."/>
            <person name="Ay H."/>
            <person name="Saygin H."/>
        </authorList>
    </citation>
    <scope>NUCLEOTIDE SEQUENCE [LARGE SCALE GENOMIC DNA]</scope>
    <source>
        <strain evidence="14 15">16K404</strain>
    </source>
</reference>
<dbReference type="InterPro" id="IPR016036">
    <property type="entry name" value="Malonyl_transacylase_ACP-bd"/>
</dbReference>
<dbReference type="SMART" id="SM00825">
    <property type="entry name" value="PKS_KS"/>
    <property type="match status" value="2"/>
</dbReference>
<dbReference type="InterPro" id="IPR050091">
    <property type="entry name" value="PKS_NRPS_Biosynth_Enz"/>
</dbReference>
<dbReference type="InterPro" id="IPR057326">
    <property type="entry name" value="KR_dom"/>
</dbReference>
<feature type="region of interest" description="C-terminal hotdog fold" evidence="10">
    <location>
        <begin position="2764"/>
        <end position="2894"/>
    </location>
</feature>
<keyword evidence="9" id="KW-0012">Acyltransferase</keyword>
<accession>A0A4R4UL84</accession>
<organism evidence="14 15">
    <name type="scientific">Saccharopolyspora aridisoli</name>
    <dbReference type="NCBI Taxonomy" id="2530385"/>
    <lineage>
        <taxon>Bacteria</taxon>
        <taxon>Bacillati</taxon>
        <taxon>Actinomycetota</taxon>
        <taxon>Actinomycetes</taxon>
        <taxon>Pseudonocardiales</taxon>
        <taxon>Pseudonocardiaceae</taxon>
        <taxon>Saccharopolyspora</taxon>
    </lineage>
</organism>
<sequence>MQEDQHDRVVEYLRRATVDLRRARERVSELELRNSEPIAIIGMACRFPGGVTSPEGLWQLVSEGRDAISAFPEDRGWDMAALAESSLASEGGFLDSAADFDADFFGISPREAVGMDPQQRLVLETSWEALERANIDPAGLRGTQTGVFIGTNGQDYATLLGTEPEVPEGHSSTGHIASVLSGRVSYAFGFEGPAVTVDTACSSSLVSMHLAARSLRQRECAIALAGGATVMSTPHAFFEFTRQRGLAADGRCKAFSDSADGTGWSEGVGVLALVRLSDAQRNGHRVLAVVRGSAVNQDGASNGLTAPNGPSQQRVIREALRSAGLEPSEVDAVEAHGTGTALGDPIEAEALVAAYGGDRERPLLLGSVKSNLGHTQAAAGVAGVIKVVMAMRRGVLPKTLHVDTPSSHVDWSAGSVELLTASAAWPETGRLRRAGVSSFGVSGTNAHVILEQPEAAETSALEPWVSPAVVPWVVSARSEAALDEQVARLRGLDEVRVDVGFSLVASRSVFEHRAVLLSSRDAVVEAARGVAGERSLAVLFSGQGSQRLGMGRELHDRFPVFAEALEAVLDQLDAGVREVMWGADPEALNETGNAQPALFAVEVALFRLVESFGMRPDYLAGHSIGEIAAAHVAGVFCLEDACTLVTARARLMQALPSGGAMVAVQASEDEVMPHLTGGVSIAAVNGPSSVVLAGDEAAVLAMSERWKSTRLKVSHAFHSPLMDPMLEDFRAAISGVSFQEPVIPLVTGRVPNFSGNRGREFSGGRGPEYGGFPGSDFSGNRGPEYGSNPGFDGDVTSPEFWVRHVRETVRFADSVRALGERGVNAFLELGPDGVLSAMAAESAPEDSVLVSTLRKDRGDGAAVLSALAGLHVAGVDVDWTPFFSGTRAQQVDLPTYAFQRQRFWPRLPAGRADVRAAGLAAVEHPLLGAAVELAGSDGFLFTGRLSLDAHSWLDDHVVAGRVLFPGTAFLELALRAGDEVSCDQVEELMLAAPLVVPERGAVQLQVSVGAADEFGRRPIAVLSRPEGGTDLPWVEHASGVLGLRGQDGPGDLEAWPPAGAVPADVDSGYERFAEAGFNYGPVFRGLRSVWRRGDEVFAEVALPEGVGTSGFGLHPALLDACLHASGAADPEVIERGGLPFSWQGVALHATEASAVRVRVSAGPEGEVAVTVADTHGLPVASIDSLRTRPVPLGTRDGSENLLYCVEWTALAGAAPTEPVTIAGSDAHGLAGGHRVAGLDVDVAPGLDSCGGGAVAMPVAGGGDVVASAHEATAEALSAVQIWLAEERFADSRLWFVTRGALCGDDPVAAAVWGLVRSAQTEHPGRFGLLDLGPDPVDHEVVVRALGSDEPQLSIRDGELLGARLTRTEPQDEPVRWDAGGSVLITGGTGGLGGVIARRLVAEHGVRDLVLVSRRGADAEGAGDLIADLTAQGATVAVRACDVADRPSVQRLLDEHDVRAVVHIAGVLDDGVVESLTPERVHAVLRPKVDAAWHLHELTQDLSAFVVFSSAAGTLGTPGQANYAAGNAFLDALVEHRRSLGLPAASLAWGPWQLGMASDVDAARLDRSGMPPLTTEQGARLFDAALSVEQPVVLPIRLDLAALRSGGDVPPLLRGLVRTRSRRSLAGSRAAESLVARLSALGEPERPGALVDLVRGEVAAVLGHADEKAIDPSRAFQDLGFDSLTAVELRNQLGSATGLRLPTTLSFDYPTAKALAEYLHDQLFGSDVPAAQPLPVLASTADDPVVVVGMACRYPGGVSTPEDLWRLVSDGVDAISEFPVNRGWDLDGLFDPDPENPGTSYTRFGGFLHEAGDFDPAFFGMSPREALATDAQQRLLLEVAWESLERTGIDPSSLRGSQTGVFAGVMYNDYSDLLDDAAFEGYQNIGTSPSVVSGRLSYAFGFEGPAMTVDTACSSSLVALHLAAQSLRQGECSLALAGGVTVMSTPRTFLEFSRQRGLSPDGRCKSFGESADGVGWSEGVGVLVLERLSEAQRNGHEVLAVVRGSAVNQDGASNGLTAPNGPSQQRVIRRALASAGLSTSDVDVVEAHGTGTTLGDPIEAQALLATYGQDRERPLLLGAIKSNIGHAQAASGVAGVIKVVLAMRHGVVPKTLHADTRSSHVDWESGAVELVTSPREWVDADHPRRAGVSSFGVSGTNAHVIIEQPRAAAHPDEEPGPTADAVPWVVSAKDDPALDEQIARLRSVEEPAADVGFSLVTSRSLFDHRAVLLASDGSLAEVARGIAGERSLAVLFSGQGAQQIGMGRGLYDRFPVFAEALDGVLAELDPVVRKVMWGDDAEVLNRTGYAQPALFAVEVALFRLVESFGVRPKFVGGHSIGEIAAAHVAGVFSLEDACTLVTARARLMQALPPGGTMVAVQASEDEVRPHLTDGVSIAVINSPTSVVLAGDEAAVLEVSSRWKSTRLRVSHAFHSPLMDPMLEDFRAAISGVSFQEPMIPLVTGRVPDFSGNRVPDLSGDRGLGFSGSRGPEYGGDPGSAGDVASVEFWVRHVREAVRFGDAVTRLVGAGATAFLELGPDGVLSALVAESAPDAEVIVPVQRKDQDAHDCLIRALAELHVVGIDVRWNAFFAGTGARRVDLPTYAFQHRWFWAARSARSGDASSLGLAAVEHPLLGAGAELAGSGEFLFSGRVSVDSHPWLGDHVVLGRVLFPGTAFLELAVQAGDELGCERVEELTLAAPLVLPEQGAVHLQVRVGAVDDLGRRAVAIHSRPASAEDVPWTEHASGALAVQGQHGTPFDDAAWPPPDAEPVDVEARYERFAEAGFNYGPLLRGLHAAWRRGPEVFAEVRLPDEGGPGGFGLHPAVLDSALHAAELTEAALPFSWQGVSVHASGASALRVRLTRLDDGTMSLALADGTGAPVASIDSLVTRPVSAEHLAGFGSGADDLFELRWVPVSPGARFARDVEVIRTEPGADGTGVRAEVRRVLDLLQEFLTRDTNATLLVVTRSAVAVSGEDVTDLAGAAVWGLVRSAQAEHPGRIVLADVDGELSAASVVATGEPQVVVRGSCSFGARLGRATGDAGPPASTFDAGGTVLVTGAGGMLGRLLSRHLVAERGVRRLLLASRRGGAAPGAEELRVELVELGAQVEFASCDVADRESVAAVLAAVPEDHPLTGVVHMAGVIDDGVIESLTGEEVDSVLRPKVDAAFHLHELTRELPLSAFVVFSSAAGVIGGPGQGNYAAANACLDALVQHRRASGLVGQALAWGLWDDAGSPGMAGELDDAARQRTARNGVGSLPVEQGVRLFDAACARDAAAVVPMRLEAEALRDAVADVPRIFADLIRPKRRREVRASAEPVLHDRLRNASDDERAAMLVELVQSHAATVLGHADAASVDTSAGFTDMGFDSLTAVEFRNSVGRATGLRLPATLAFDHPSVTALAEHLSAELAPVDAEASALTEDRIREVLRHVPLTRLRDAGLLDALLELGGVRGSTGAEHGTGVGDIDEMDAEDLITMAFEGAAASDDATREA</sequence>
<dbReference type="SMART" id="SM00827">
    <property type="entry name" value="PKS_AT"/>
    <property type="match status" value="2"/>
</dbReference>
<dbReference type="InterPro" id="IPR016039">
    <property type="entry name" value="Thiolase-like"/>
</dbReference>
<dbReference type="Pfam" id="PF00109">
    <property type="entry name" value="ketoacyl-synt"/>
    <property type="match status" value="2"/>
</dbReference>
<dbReference type="InterPro" id="IPR015083">
    <property type="entry name" value="NorB/c/GfsB-D-like_docking"/>
</dbReference>
<evidence type="ECO:0000256" key="10">
    <source>
        <dbReference type="PROSITE-ProRule" id="PRU01363"/>
    </source>
</evidence>
<feature type="active site" description="Proton donor; for dehydratase activity" evidence="10">
    <location>
        <position position="2823"/>
    </location>
</feature>
<keyword evidence="5" id="KW-0808">Transferase</keyword>
<dbReference type="Pfam" id="PF08990">
    <property type="entry name" value="Docking"/>
    <property type="match status" value="1"/>
</dbReference>
<dbReference type="InterPro" id="IPR009081">
    <property type="entry name" value="PP-bd_ACP"/>
</dbReference>
<dbReference type="Pfam" id="PF22953">
    <property type="entry name" value="SpnB_Rossmann"/>
    <property type="match status" value="2"/>
</dbReference>
<dbReference type="SMART" id="SM00826">
    <property type="entry name" value="PKS_DH"/>
    <property type="match status" value="2"/>
</dbReference>
<dbReference type="Pfam" id="PF14765">
    <property type="entry name" value="PS-DH"/>
    <property type="match status" value="2"/>
</dbReference>
<dbReference type="InterPro" id="IPR042104">
    <property type="entry name" value="PKS_dehydratase_sf"/>
</dbReference>
<feature type="active site" description="Proton acceptor; for dehydratase activity" evidence="10">
    <location>
        <position position="2659"/>
    </location>
</feature>
<dbReference type="InterPro" id="IPR020806">
    <property type="entry name" value="PKS_PP-bd"/>
</dbReference>
<dbReference type="PROSITE" id="PS52019">
    <property type="entry name" value="PKS_MFAS_DH"/>
    <property type="match status" value="2"/>
</dbReference>
<dbReference type="Gene3D" id="1.10.1200.10">
    <property type="entry name" value="ACP-like"/>
    <property type="match status" value="2"/>
</dbReference>
<comment type="cofactor">
    <cofactor evidence="1">
        <name>pantetheine 4'-phosphate</name>
        <dbReference type="ChEBI" id="CHEBI:47942"/>
    </cofactor>
</comment>
<dbReference type="Gene3D" id="1.10.287.1960">
    <property type="match status" value="2"/>
</dbReference>
<dbReference type="InterPro" id="IPR049900">
    <property type="entry name" value="PKS_mFAS_DH"/>
</dbReference>
<feature type="domain" description="Carrier" evidence="11">
    <location>
        <begin position="1647"/>
        <end position="1722"/>
    </location>
</feature>
<dbReference type="PANTHER" id="PTHR43775:SF51">
    <property type="entry name" value="INACTIVE PHENOLPHTHIOCEROL SYNTHESIS POLYKETIDE SYNTHASE TYPE I PKS1-RELATED"/>
    <property type="match status" value="1"/>
</dbReference>
<feature type="domain" description="Ketosynthase family 3 (KS3)" evidence="12">
    <location>
        <begin position="1741"/>
        <end position="2163"/>
    </location>
</feature>
<dbReference type="Pfam" id="PF21089">
    <property type="entry name" value="PKS_DH_N"/>
    <property type="match status" value="2"/>
</dbReference>
<dbReference type="InterPro" id="IPR020807">
    <property type="entry name" value="PKS_DH"/>
</dbReference>
<dbReference type="PANTHER" id="PTHR43775">
    <property type="entry name" value="FATTY ACID SYNTHASE"/>
    <property type="match status" value="1"/>
</dbReference>
<feature type="region of interest" description="C-terminal hotdog fold" evidence="10">
    <location>
        <begin position="1060"/>
        <end position="1196"/>
    </location>
</feature>
<dbReference type="FunFam" id="1.10.1200.10:FF:000007">
    <property type="entry name" value="Probable polyketide synthase pks17"/>
    <property type="match status" value="2"/>
</dbReference>
<dbReference type="InterPro" id="IPR020841">
    <property type="entry name" value="PKS_Beta-ketoAc_synthase_dom"/>
</dbReference>
<dbReference type="GO" id="GO:0004315">
    <property type="term" value="F:3-oxoacyl-[acyl-carrier-protein] synthase activity"/>
    <property type="evidence" value="ECO:0007669"/>
    <property type="project" value="InterPro"/>
</dbReference>
<feature type="domain" description="Carrier" evidence="11">
    <location>
        <begin position="3328"/>
        <end position="3403"/>
    </location>
</feature>
<evidence type="ECO:0000256" key="5">
    <source>
        <dbReference type="ARBA" id="ARBA00022679"/>
    </source>
</evidence>
<dbReference type="SUPFAM" id="SSF52151">
    <property type="entry name" value="FabD/lysophospholipase-like"/>
    <property type="match status" value="3"/>
</dbReference>
<proteinExistence type="predicted"/>
<dbReference type="InterPro" id="IPR006162">
    <property type="entry name" value="Ppantetheine_attach_site"/>
</dbReference>
<dbReference type="SUPFAM" id="SSF55048">
    <property type="entry name" value="Probable ACP-binding domain of malonyl-CoA ACP transacylase"/>
    <property type="match status" value="2"/>
</dbReference>
<gene>
    <name evidence="14" type="ORF">E1161_17575</name>
</gene>
<feature type="region of interest" description="N-terminal hotdog fold" evidence="10">
    <location>
        <begin position="924"/>
        <end position="1048"/>
    </location>
</feature>
<evidence type="ECO:0000259" key="12">
    <source>
        <dbReference type="PROSITE" id="PS52004"/>
    </source>
</evidence>
<keyword evidence="15" id="KW-1185">Reference proteome</keyword>
<dbReference type="GO" id="GO:0031177">
    <property type="term" value="F:phosphopantetheine binding"/>
    <property type="evidence" value="ECO:0007669"/>
    <property type="project" value="InterPro"/>
</dbReference>
<dbReference type="InterPro" id="IPR014043">
    <property type="entry name" value="Acyl_transferase_dom"/>
</dbReference>
<dbReference type="PROSITE" id="PS52004">
    <property type="entry name" value="KS3_2"/>
    <property type="match status" value="2"/>
</dbReference>
<dbReference type="Pfam" id="PF02801">
    <property type="entry name" value="Ketoacyl-synt_C"/>
    <property type="match status" value="2"/>
</dbReference>
<dbReference type="SMART" id="SM00822">
    <property type="entry name" value="PKS_KR"/>
    <property type="match status" value="2"/>
</dbReference>
<dbReference type="SUPFAM" id="SSF53901">
    <property type="entry name" value="Thiolase-like"/>
    <property type="match status" value="2"/>
</dbReference>
<dbReference type="GO" id="GO:0033068">
    <property type="term" value="P:macrolide biosynthetic process"/>
    <property type="evidence" value="ECO:0007669"/>
    <property type="project" value="UniProtKB-ARBA"/>
</dbReference>
<dbReference type="SUPFAM" id="SSF51735">
    <property type="entry name" value="NAD(P)-binding Rossmann-fold domains"/>
    <property type="match status" value="4"/>
</dbReference>
<dbReference type="Gene3D" id="3.30.70.250">
    <property type="entry name" value="Malonyl-CoA ACP transacylase, ACP-binding"/>
    <property type="match status" value="2"/>
</dbReference>
<evidence type="ECO:0000256" key="7">
    <source>
        <dbReference type="ARBA" id="ARBA00023194"/>
    </source>
</evidence>
<dbReference type="FunFam" id="3.40.47.10:FF:000019">
    <property type="entry name" value="Polyketide synthase type I"/>
    <property type="match status" value="2"/>
</dbReference>
<keyword evidence="8" id="KW-0511">Multifunctional enzyme</keyword>
<dbReference type="Pfam" id="PF16197">
    <property type="entry name" value="KAsynt_C_assoc"/>
    <property type="match status" value="2"/>
</dbReference>
<dbReference type="Gene3D" id="3.40.47.10">
    <property type="match status" value="2"/>
</dbReference>
<evidence type="ECO:0000256" key="1">
    <source>
        <dbReference type="ARBA" id="ARBA00001957"/>
    </source>
</evidence>
<feature type="domain" description="Ketosynthase family 3 (KS3)" evidence="12">
    <location>
        <begin position="35"/>
        <end position="452"/>
    </location>
</feature>
<evidence type="ECO:0000256" key="9">
    <source>
        <dbReference type="ARBA" id="ARBA00023315"/>
    </source>
</evidence>
<evidence type="ECO:0000256" key="6">
    <source>
        <dbReference type="ARBA" id="ARBA00022737"/>
    </source>
</evidence>
<name>A0A4R4UL84_9PSEU</name>
<dbReference type="Gene3D" id="3.10.129.110">
    <property type="entry name" value="Polyketide synthase dehydratase"/>
    <property type="match status" value="2"/>
</dbReference>
<dbReference type="InterPro" id="IPR013968">
    <property type="entry name" value="PKS_KR"/>
</dbReference>
<dbReference type="Pfam" id="PF00550">
    <property type="entry name" value="PP-binding"/>
    <property type="match status" value="2"/>
</dbReference>
<dbReference type="Pfam" id="PF08659">
    <property type="entry name" value="KR"/>
    <property type="match status" value="2"/>
</dbReference>
<dbReference type="GO" id="GO:0004312">
    <property type="term" value="F:fatty acid synthase activity"/>
    <property type="evidence" value="ECO:0007669"/>
    <property type="project" value="TreeGrafter"/>
</dbReference>
<dbReference type="EMBL" id="SMKV01000021">
    <property type="protein sequence ID" value="TDC90986.1"/>
    <property type="molecule type" value="Genomic_DNA"/>
</dbReference>
<dbReference type="InterPro" id="IPR049551">
    <property type="entry name" value="PKS_DH_C"/>
</dbReference>
<dbReference type="InterPro" id="IPR055123">
    <property type="entry name" value="SpnB-like_Rossmann"/>
</dbReference>
<dbReference type="InterPro" id="IPR049552">
    <property type="entry name" value="PKS_DH_N"/>
</dbReference>
<protein>
    <submittedName>
        <fullName evidence="14">SDR family NAD(P)-dependent oxidoreductase</fullName>
    </submittedName>
</protein>
<dbReference type="InterPro" id="IPR036291">
    <property type="entry name" value="NAD(P)-bd_dom_sf"/>
</dbReference>
<keyword evidence="6" id="KW-0677">Repeat</keyword>
<feature type="active site" description="Proton acceptor; for dehydratase activity" evidence="10">
    <location>
        <position position="956"/>
    </location>
</feature>
<feature type="domain" description="PKS/mFAS DH" evidence="13">
    <location>
        <begin position="924"/>
        <end position="1196"/>
    </location>
</feature>
<evidence type="ECO:0000259" key="11">
    <source>
        <dbReference type="PROSITE" id="PS50075"/>
    </source>
</evidence>
<dbReference type="PROSITE" id="PS50075">
    <property type="entry name" value="CARRIER"/>
    <property type="match status" value="2"/>
</dbReference>
<dbReference type="InterPro" id="IPR001227">
    <property type="entry name" value="Ac_transferase_dom_sf"/>
</dbReference>
<dbReference type="SMART" id="SM01294">
    <property type="entry name" value="PKS_PP_betabranch"/>
    <property type="match status" value="2"/>
</dbReference>
<dbReference type="PROSITE" id="PS00606">
    <property type="entry name" value="KS3_1"/>
    <property type="match status" value="2"/>
</dbReference>
<evidence type="ECO:0000256" key="3">
    <source>
        <dbReference type="ARBA" id="ARBA00022450"/>
    </source>
</evidence>
<dbReference type="SUPFAM" id="SSF47336">
    <property type="entry name" value="ACP-like"/>
    <property type="match status" value="2"/>
</dbReference>
<dbReference type="Gene3D" id="3.30.70.3290">
    <property type="match status" value="2"/>
</dbReference>
<dbReference type="InterPro" id="IPR014030">
    <property type="entry name" value="Ketoacyl_synth_N"/>
</dbReference>
<dbReference type="PROSITE" id="PS00012">
    <property type="entry name" value="PHOSPHOPANTETHEINE"/>
    <property type="match status" value="1"/>
</dbReference>
<dbReference type="OrthoDB" id="9778690at2"/>
<evidence type="ECO:0000256" key="2">
    <source>
        <dbReference type="ARBA" id="ARBA00004792"/>
    </source>
</evidence>
<dbReference type="Pfam" id="PF00698">
    <property type="entry name" value="Acyl_transf_1"/>
    <property type="match status" value="2"/>
</dbReference>
<dbReference type="GO" id="GO:0006633">
    <property type="term" value="P:fatty acid biosynthetic process"/>
    <property type="evidence" value="ECO:0007669"/>
    <property type="project" value="InterPro"/>
</dbReference>
<dbReference type="InterPro" id="IPR016035">
    <property type="entry name" value="Acyl_Trfase/lysoPLipase"/>
</dbReference>
<dbReference type="Gene3D" id="3.40.366.10">
    <property type="entry name" value="Malonyl-Coenzyme A Acyl Carrier Protein, domain 2"/>
    <property type="match status" value="4"/>
</dbReference>
<comment type="pathway">
    <text evidence="2">Antibiotic biosynthesis.</text>
</comment>
<evidence type="ECO:0000313" key="14">
    <source>
        <dbReference type="EMBL" id="TDC90986.1"/>
    </source>
</evidence>
<evidence type="ECO:0000259" key="13">
    <source>
        <dbReference type="PROSITE" id="PS52019"/>
    </source>
</evidence>